<evidence type="ECO:0000256" key="11">
    <source>
        <dbReference type="SAM" id="Phobius"/>
    </source>
</evidence>
<dbReference type="GO" id="GO:0017147">
    <property type="term" value="F:Wnt-protein binding"/>
    <property type="evidence" value="ECO:0007669"/>
    <property type="project" value="TreeGrafter"/>
</dbReference>
<dbReference type="InterPro" id="IPR036790">
    <property type="entry name" value="Frizzled_dom_sf"/>
</dbReference>
<dbReference type="PROSITE" id="PS50261">
    <property type="entry name" value="G_PROTEIN_RECEP_F2_4"/>
    <property type="match status" value="1"/>
</dbReference>
<evidence type="ECO:0000256" key="9">
    <source>
        <dbReference type="PROSITE-ProRule" id="PRU00090"/>
    </source>
</evidence>
<dbReference type="SUPFAM" id="SSF63501">
    <property type="entry name" value="Frizzled cysteine-rich domain"/>
    <property type="match status" value="1"/>
</dbReference>
<evidence type="ECO:0000256" key="2">
    <source>
        <dbReference type="ARBA" id="ARBA00008077"/>
    </source>
</evidence>
<dbReference type="Pfam" id="PF01534">
    <property type="entry name" value="Frizzled"/>
    <property type="match status" value="1"/>
</dbReference>
<accession>A0AAJ7XBU2</accession>
<feature type="disulfide bond" evidence="9">
    <location>
        <begin position="89"/>
        <end position="150"/>
    </location>
</feature>
<dbReference type="GO" id="GO:0005886">
    <property type="term" value="C:plasma membrane"/>
    <property type="evidence" value="ECO:0007669"/>
    <property type="project" value="TreeGrafter"/>
</dbReference>
<feature type="disulfide bond" evidence="9">
    <location>
        <begin position="97"/>
        <end position="143"/>
    </location>
</feature>
<dbReference type="GO" id="GO:0060070">
    <property type="term" value="P:canonical Wnt signaling pathway"/>
    <property type="evidence" value="ECO:0007669"/>
    <property type="project" value="TreeGrafter"/>
</dbReference>
<dbReference type="InterPro" id="IPR020067">
    <property type="entry name" value="Frizzled_dom"/>
</dbReference>
<dbReference type="Pfam" id="PF01392">
    <property type="entry name" value="Fz"/>
    <property type="match status" value="1"/>
</dbReference>
<feature type="transmembrane region" description="Helical" evidence="11">
    <location>
        <begin position="548"/>
        <end position="574"/>
    </location>
</feature>
<comment type="subcellular location">
    <subcellularLocation>
        <location evidence="1">Membrane</location>
        <topology evidence="1">Multi-pass membrane protein</topology>
    </subcellularLocation>
</comment>
<keyword evidence="14" id="KW-1185">Reference proteome</keyword>
<dbReference type="InterPro" id="IPR017981">
    <property type="entry name" value="GPCR_2-like_7TM"/>
</dbReference>
<dbReference type="Gene3D" id="1.20.1070.10">
    <property type="entry name" value="Rhodopsin 7-helix transmembrane proteins"/>
    <property type="match status" value="1"/>
</dbReference>
<feature type="disulfide bond" evidence="9">
    <location>
        <begin position="134"/>
        <end position="172"/>
    </location>
</feature>
<sequence>MKRRRSPLGMSLATGHLAWYATALPLPLLLLLPLLLPPVRVACQDPAGAGVGAGRPPGRYDAAALGGLGAARAEDDALELSSGVGARRCEPIRAALCQGLGYNATRVPNPLGHESQADAELQLQTFTPLVQYGCSAQLQFFLCAVHFPLCAEAVPEPIGPCAGMCRAVRRRCEPVLVDFQYAWPPALACDRFPTHNEPEHMCMEGPAEEEDEEGGEQRGDAAAGKDGTAGAKGNGAGRSPGGLDSSCHSTGGLLHPDRFVFVQRLGACVPRCAPATPGPRAAFLEAWMGAWAAAALLASVAVAATFLMEPARFPYPERPVGFFAASHAVHAAAYVARLALGHERVACDAAGSDLFITQDGLSNSACAGLFLAIFYSSMTGAAWWTITGLSWFLSAGLKWGPEAVAQRAALFHAAAWALPALQAAGVLAARAVRADALTGTCRVRTDSLGVLAGLVLAPLALYLIAGAVFMGASIVSLTRIRAELRRDGRKQEKHERLTGKLSAFAVLSGALQAAWLACLARDLLLPPGDLRYGGAEEEEEDEEEREEAVAAVALACLRIAASLLPAVVSVLWVSSGKTARAWGRCLAAAAAVPQGRGGRGPAARDGWVKPGAGETAV</sequence>
<dbReference type="RefSeq" id="XP_032828650.1">
    <property type="nucleotide sequence ID" value="XM_032972759.1"/>
</dbReference>
<feature type="transmembrane region" description="Helical" evidence="11">
    <location>
        <begin position="449"/>
        <end position="477"/>
    </location>
</feature>
<feature type="domain" description="FZ" evidence="12">
    <location>
        <begin position="84"/>
        <end position="205"/>
    </location>
</feature>
<evidence type="ECO:0000313" key="15">
    <source>
        <dbReference type="RefSeq" id="XP_032828650.1"/>
    </source>
</evidence>
<dbReference type="InterPro" id="IPR000539">
    <property type="entry name" value="Frizzled/Smoothened_7TM"/>
</dbReference>
<feature type="transmembrane region" description="Helical" evidence="11">
    <location>
        <begin position="369"/>
        <end position="397"/>
    </location>
</feature>
<keyword evidence="5 11" id="KW-1133">Transmembrane helix</keyword>
<dbReference type="KEGG" id="pmrn:116952981"/>
<protein>
    <submittedName>
        <fullName evidence="15 16">Frizzled-4-like</fullName>
    </submittedName>
</protein>
<dbReference type="AlphaFoldDB" id="A0AAJ7XBU2"/>
<evidence type="ECO:0000256" key="8">
    <source>
        <dbReference type="ARBA" id="ARBA00023170"/>
    </source>
</evidence>
<feature type="transmembrane region" description="Helical" evidence="11">
    <location>
        <begin position="497"/>
        <end position="517"/>
    </location>
</feature>
<evidence type="ECO:0000256" key="3">
    <source>
        <dbReference type="ARBA" id="ARBA00022473"/>
    </source>
</evidence>
<comment type="similarity">
    <text evidence="2">Belongs to the G-protein coupled receptor Fz/Smo family.</text>
</comment>
<gene>
    <name evidence="15 16" type="primary">LOC116952981</name>
</gene>
<dbReference type="SMART" id="SM01330">
    <property type="entry name" value="Frizzled"/>
    <property type="match status" value="1"/>
</dbReference>
<feature type="domain" description="G-protein coupled receptors family 2 profile 2" evidence="13">
    <location>
        <begin position="281"/>
        <end position="507"/>
    </location>
</feature>
<feature type="compositionally biased region" description="Gly residues" evidence="10">
    <location>
        <begin position="230"/>
        <end position="240"/>
    </location>
</feature>
<evidence type="ECO:0000256" key="1">
    <source>
        <dbReference type="ARBA" id="ARBA00004141"/>
    </source>
</evidence>
<dbReference type="SMART" id="SM00063">
    <property type="entry name" value="FRI"/>
    <property type="match status" value="1"/>
</dbReference>
<evidence type="ECO:0000256" key="4">
    <source>
        <dbReference type="ARBA" id="ARBA00022692"/>
    </source>
</evidence>
<evidence type="ECO:0000259" key="12">
    <source>
        <dbReference type="PROSITE" id="PS50038"/>
    </source>
</evidence>
<keyword evidence="7 9" id="KW-1015">Disulfide bond</keyword>
<dbReference type="PRINTS" id="PR00489">
    <property type="entry name" value="FRIZZLED"/>
</dbReference>
<keyword evidence="8" id="KW-0675">Receptor</keyword>
<keyword evidence="6 11" id="KW-0472">Membrane</keyword>
<feature type="region of interest" description="Disordered" evidence="10">
    <location>
        <begin position="595"/>
        <end position="617"/>
    </location>
</feature>
<proteinExistence type="inferred from homology"/>
<evidence type="ECO:0000313" key="16">
    <source>
        <dbReference type="RefSeq" id="XP_032828651.1"/>
    </source>
</evidence>
<feature type="disulfide bond" evidence="9">
    <location>
        <begin position="165"/>
        <end position="189"/>
    </location>
</feature>
<feature type="compositionally biased region" description="Low complexity" evidence="10">
    <location>
        <begin position="220"/>
        <end position="229"/>
    </location>
</feature>
<feature type="transmembrane region" description="Helical" evidence="11">
    <location>
        <begin position="286"/>
        <end position="308"/>
    </location>
</feature>
<evidence type="ECO:0000259" key="13">
    <source>
        <dbReference type="PROSITE" id="PS50261"/>
    </source>
</evidence>
<evidence type="ECO:0000313" key="14">
    <source>
        <dbReference type="Proteomes" id="UP001318040"/>
    </source>
</evidence>
<feature type="region of interest" description="Disordered" evidence="10">
    <location>
        <begin position="205"/>
        <end position="244"/>
    </location>
</feature>
<dbReference type="GO" id="GO:0035567">
    <property type="term" value="P:non-canonical Wnt signaling pathway"/>
    <property type="evidence" value="ECO:0007669"/>
    <property type="project" value="TreeGrafter"/>
</dbReference>
<dbReference type="PANTHER" id="PTHR11309:SF23">
    <property type="entry name" value="FRIZZLED-4"/>
    <property type="match status" value="1"/>
</dbReference>
<dbReference type="Gene3D" id="1.10.2000.10">
    <property type="entry name" value="Frizzled cysteine-rich domain"/>
    <property type="match status" value="1"/>
</dbReference>
<reference evidence="15 16" key="1">
    <citation type="submission" date="2025-04" db="UniProtKB">
        <authorList>
            <consortium name="RefSeq"/>
        </authorList>
    </citation>
    <scope>IDENTIFICATION</scope>
    <source>
        <tissue evidence="15 16">Sperm</tissue>
    </source>
</reference>
<dbReference type="InterPro" id="IPR015526">
    <property type="entry name" value="Frizzled/SFRP"/>
</dbReference>
<keyword evidence="4 11" id="KW-0812">Transmembrane</keyword>
<feature type="disulfide bond" evidence="9">
    <location>
        <begin position="161"/>
        <end position="202"/>
    </location>
</feature>
<dbReference type="GO" id="GO:0042813">
    <property type="term" value="F:Wnt receptor activity"/>
    <property type="evidence" value="ECO:0007669"/>
    <property type="project" value="TreeGrafter"/>
</dbReference>
<dbReference type="RefSeq" id="XP_032828651.1">
    <property type="nucleotide sequence ID" value="XM_032972760.1"/>
</dbReference>
<dbReference type="Proteomes" id="UP001318040">
    <property type="component" value="Chromosome 49"/>
</dbReference>
<dbReference type="PROSITE" id="PS50038">
    <property type="entry name" value="FZ"/>
    <property type="match status" value="1"/>
</dbReference>
<evidence type="ECO:0000256" key="10">
    <source>
        <dbReference type="SAM" id="MobiDB-lite"/>
    </source>
</evidence>
<evidence type="ECO:0000256" key="5">
    <source>
        <dbReference type="ARBA" id="ARBA00022989"/>
    </source>
</evidence>
<organism evidence="14 16">
    <name type="scientific">Petromyzon marinus</name>
    <name type="common">Sea lamprey</name>
    <dbReference type="NCBI Taxonomy" id="7757"/>
    <lineage>
        <taxon>Eukaryota</taxon>
        <taxon>Metazoa</taxon>
        <taxon>Chordata</taxon>
        <taxon>Craniata</taxon>
        <taxon>Vertebrata</taxon>
        <taxon>Cyclostomata</taxon>
        <taxon>Hyperoartia</taxon>
        <taxon>Petromyzontiformes</taxon>
        <taxon>Petromyzontidae</taxon>
        <taxon>Petromyzon</taxon>
    </lineage>
</organism>
<keyword evidence="3" id="KW-0217">Developmental protein</keyword>
<evidence type="ECO:0000256" key="6">
    <source>
        <dbReference type="ARBA" id="ARBA00023136"/>
    </source>
</evidence>
<evidence type="ECO:0000256" key="7">
    <source>
        <dbReference type="ARBA" id="ARBA00023157"/>
    </source>
</evidence>
<name>A0AAJ7XBU2_PETMA</name>
<dbReference type="PANTHER" id="PTHR11309">
    <property type="entry name" value="FRIZZLED"/>
    <property type="match status" value="1"/>
</dbReference>